<organism evidence="1 2">
    <name type="scientific">Helicobacter pylori</name>
    <name type="common">Campylobacter pylori</name>
    <dbReference type="NCBI Taxonomy" id="210"/>
    <lineage>
        <taxon>Bacteria</taxon>
        <taxon>Pseudomonadati</taxon>
        <taxon>Campylobacterota</taxon>
        <taxon>Epsilonproteobacteria</taxon>
        <taxon>Campylobacterales</taxon>
        <taxon>Helicobacteraceae</taxon>
        <taxon>Helicobacter</taxon>
    </lineage>
</organism>
<keyword evidence="1" id="KW-0255">Endonuclease</keyword>
<proteinExistence type="predicted"/>
<sequence>MLLDFRVFKKQLVPMNPNSQVNYKLTLKELKEIANLTKELERILESD</sequence>
<protein>
    <submittedName>
        <fullName evidence="1">Type II restriction endonuclease</fullName>
    </submittedName>
</protein>
<reference evidence="1 2" key="1">
    <citation type="submission" date="2018-01" db="EMBL/GenBank/DDBJ databases">
        <title>Helicobacter pylori genome-wide association study shows promise for predicting gastric cancer risk.</title>
        <authorList>
            <person name="Berthenet E."/>
            <person name="Yahara K."/>
            <person name="Thorell K."/>
            <person name="Pascoe B."/>
            <person name="Meric G."/>
            <person name="Mikhail J.M."/>
            <person name="Engstrand L."/>
            <person name="Enroth H."/>
            <person name="Burette A."/>
            <person name="Megraud F."/>
            <person name="Atherton J."/>
            <person name="Smith S."/>
            <person name="Wilkinson T.S."/>
            <person name="Hitchings M.D."/>
            <person name="Falush D."/>
            <person name="Sheppard S.K."/>
        </authorList>
    </citation>
    <scope>NUCLEOTIDE SEQUENCE [LARGE SCALE GENOMIC DNA]</scope>
    <source>
        <strain evidence="1 2">GIL237</strain>
    </source>
</reference>
<evidence type="ECO:0000313" key="1">
    <source>
        <dbReference type="EMBL" id="PUD77260.1"/>
    </source>
</evidence>
<comment type="caution">
    <text evidence="1">The sequence shown here is derived from an EMBL/GenBank/DDBJ whole genome shotgun (WGS) entry which is preliminary data.</text>
</comment>
<keyword evidence="1" id="KW-0378">Hydrolase</keyword>
<evidence type="ECO:0000313" key="2">
    <source>
        <dbReference type="Proteomes" id="UP000244700"/>
    </source>
</evidence>
<dbReference type="GO" id="GO:0004519">
    <property type="term" value="F:endonuclease activity"/>
    <property type="evidence" value="ECO:0007669"/>
    <property type="project" value="UniProtKB-KW"/>
</dbReference>
<accession>A0A2T6VH74</accession>
<dbReference type="Proteomes" id="UP000244700">
    <property type="component" value="Unassembled WGS sequence"/>
</dbReference>
<gene>
    <name evidence="1" type="ORF">C2R72_04985</name>
</gene>
<keyword evidence="1" id="KW-0540">Nuclease</keyword>
<dbReference type="EMBL" id="QBQT01000293">
    <property type="protein sequence ID" value="PUD77260.1"/>
    <property type="molecule type" value="Genomic_DNA"/>
</dbReference>
<name>A0A2T6VH74_HELPX</name>
<dbReference type="AlphaFoldDB" id="A0A2T6VH74"/>